<dbReference type="Proteomes" id="UP000789759">
    <property type="component" value="Unassembled WGS sequence"/>
</dbReference>
<dbReference type="EMBL" id="CAJVQA010061278">
    <property type="protein sequence ID" value="CAG8828875.1"/>
    <property type="molecule type" value="Genomic_DNA"/>
</dbReference>
<feature type="non-terminal residue" evidence="1">
    <location>
        <position position="1"/>
    </location>
</feature>
<accession>A0A9N9PCG3</accession>
<proteinExistence type="predicted"/>
<dbReference type="OrthoDB" id="2448374at2759"/>
<evidence type="ECO:0000313" key="2">
    <source>
        <dbReference type="Proteomes" id="UP000789759"/>
    </source>
</evidence>
<gene>
    <name evidence="1" type="ORF">CPELLU_LOCUS20441</name>
</gene>
<evidence type="ECO:0000313" key="1">
    <source>
        <dbReference type="EMBL" id="CAG8828875.1"/>
    </source>
</evidence>
<comment type="caution">
    <text evidence="1">The sequence shown here is derived from an EMBL/GenBank/DDBJ whole genome shotgun (WGS) entry which is preliminary data.</text>
</comment>
<name>A0A9N9PCG3_9GLOM</name>
<reference evidence="1" key="1">
    <citation type="submission" date="2021-06" db="EMBL/GenBank/DDBJ databases">
        <authorList>
            <person name="Kallberg Y."/>
            <person name="Tangrot J."/>
            <person name="Rosling A."/>
        </authorList>
    </citation>
    <scope>NUCLEOTIDE SEQUENCE</scope>
    <source>
        <strain evidence="1">FL966</strain>
    </source>
</reference>
<feature type="non-terminal residue" evidence="1">
    <location>
        <position position="47"/>
    </location>
</feature>
<dbReference type="AlphaFoldDB" id="A0A9N9PCG3"/>
<keyword evidence="2" id="KW-1185">Reference proteome</keyword>
<organism evidence="1 2">
    <name type="scientific">Cetraspora pellucida</name>
    <dbReference type="NCBI Taxonomy" id="1433469"/>
    <lineage>
        <taxon>Eukaryota</taxon>
        <taxon>Fungi</taxon>
        <taxon>Fungi incertae sedis</taxon>
        <taxon>Mucoromycota</taxon>
        <taxon>Glomeromycotina</taxon>
        <taxon>Glomeromycetes</taxon>
        <taxon>Diversisporales</taxon>
        <taxon>Gigasporaceae</taxon>
        <taxon>Cetraspora</taxon>
    </lineage>
</organism>
<protein>
    <submittedName>
        <fullName evidence="1">10872_t:CDS:1</fullName>
    </submittedName>
</protein>
<sequence>HTMLALFLEYYSNNAINNIGWINTVADIISKLYKSNENDKKEKSNNI</sequence>